<gene>
    <name evidence="1" type="ORF">MGAL_10B071368</name>
</gene>
<keyword evidence="2" id="KW-1185">Reference proteome</keyword>
<accession>A0A8B6FM02</accession>
<protein>
    <submittedName>
        <fullName evidence="1">Uncharacterized protein</fullName>
    </submittedName>
</protein>
<reference evidence="1" key="1">
    <citation type="submission" date="2018-11" db="EMBL/GenBank/DDBJ databases">
        <authorList>
            <person name="Alioto T."/>
            <person name="Alioto T."/>
        </authorList>
    </citation>
    <scope>NUCLEOTIDE SEQUENCE</scope>
</reference>
<dbReference type="Proteomes" id="UP000596742">
    <property type="component" value="Unassembled WGS sequence"/>
</dbReference>
<dbReference type="EMBL" id="UYJE01007041">
    <property type="protein sequence ID" value="VDI51298.1"/>
    <property type="molecule type" value="Genomic_DNA"/>
</dbReference>
<sequence>MEELDINDVQVYCITVKKKIGASDYQFENINKGFCVNYIRPRVLIHANVNEVNTYDEIGTIQYGDVGNVVLPDTNDSQCQILTQQQSGDISNEVIEKITDGKSIESNADFSNFDLPQREETDLQEQHMSISMDDINLIHADQPFD</sequence>
<proteinExistence type="predicted"/>
<evidence type="ECO:0000313" key="1">
    <source>
        <dbReference type="EMBL" id="VDI51298.1"/>
    </source>
</evidence>
<comment type="caution">
    <text evidence="1">The sequence shown here is derived from an EMBL/GenBank/DDBJ whole genome shotgun (WGS) entry which is preliminary data.</text>
</comment>
<evidence type="ECO:0000313" key="2">
    <source>
        <dbReference type="Proteomes" id="UP000596742"/>
    </source>
</evidence>
<organism evidence="1 2">
    <name type="scientific">Mytilus galloprovincialis</name>
    <name type="common">Mediterranean mussel</name>
    <dbReference type="NCBI Taxonomy" id="29158"/>
    <lineage>
        <taxon>Eukaryota</taxon>
        <taxon>Metazoa</taxon>
        <taxon>Spiralia</taxon>
        <taxon>Lophotrochozoa</taxon>
        <taxon>Mollusca</taxon>
        <taxon>Bivalvia</taxon>
        <taxon>Autobranchia</taxon>
        <taxon>Pteriomorphia</taxon>
        <taxon>Mytilida</taxon>
        <taxon>Mytiloidea</taxon>
        <taxon>Mytilidae</taxon>
        <taxon>Mytilinae</taxon>
        <taxon>Mytilus</taxon>
    </lineage>
</organism>
<dbReference type="AlphaFoldDB" id="A0A8B6FM02"/>
<name>A0A8B6FM02_MYTGA</name>